<dbReference type="InterPro" id="IPR012263">
    <property type="entry name" value="M_m6A_EcoRV"/>
</dbReference>
<evidence type="ECO:0000256" key="2">
    <source>
        <dbReference type="ARBA" id="ARBA00011900"/>
    </source>
</evidence>
<dbReference type="Pfam" id="PF02086">
    <property type="entry name" value="MethyltransfD12"/>
    <property type="match status" value="1"/>
</dbReference>
<dbReference type="Proteomes" id="UP000596929">
    <property type="component" value="Unassembled WGS sequence"/>
</dbReference>
<proteinExistence type="inferred from homology"/>
<gene>
    <name evidence="7" type="ORF">H8S20_17345</name>
</gene>
<evidence type="ECO:0000256" key="6">
    <source>
        <dbReference type="ARBA" id="ARBA00047942"/>
    </source>
</evidence>
<sequence>MKTYSPLRYPGGKNKLTELVKQILDNNQMDNSITYIEPYAGGASVALNLLISNRVKKIIINDKDRSIYAFWYCVLNYTDELCEIIMDTDITIDEWYFQKEIQNNKNDVDLLSLGFSTLFLNRTNRSGILKAGVIGGINQDGNYKLDCRFNKEELVKKIKLISTYKKRIKLYNLDTLELLNTVVIGSKSKNFIFFDPPYYKKGSSLYMNFYNHNDHVELSKKIIRLRKHKWIVTYDLVDEIISMYSKFEKRIYNLQYSAQRRYKGSEVIFFSKNINTPNNDMFI</sequence>
<evidence type="ECO:0000256" key="1">
    <source>
        <dbReference type="ARBA" id="ARBA00006594"/>
    </source>
</evidence>
<comment type="catalytic activity">
    <reaction evidence="6">
        <text>a 2'-deoxyadenosine in DNA + S-adenosyl-L-methionine = an N(6)-methyl-2'-deoxyadenosine in DNA + S-adenosyl-L-homocysteine + H(+)</text>
        <dbReference type="Rhea" id="RHEA:15197"/>
        <dbReference type="Rhea" id="RHEA-COMP:12418"/>
        <dbReference type="Rhea" id="RHEA-COMP:12419"/>
        <dbReference type="ChEBI" id="CHEBI:15378"/>
        <dbReference type="ChEBI" id="CHEBI:57856"/>
        <dbReference type="ChEBI" id="CHEBI:59789"/>
        <dbReference type="ChEBI" id="CHEBI:90615"/>
        <dbReference type="ChEBI" id="CHEBI:90616"/>
        <dbReference type="EC" id="2.1.1.72"/>
    </reaction>
</comment>
<dbReference type="InterPro" id="IPR029063">
    <property type="entry name" value="SAM-dependent_MTases_sf"/>
</dbReference>
<name>A0ABR7DGU7_9CLOT</name>
<dbReference type="PRINTS" id="PR00505">
    <property type="entry name" value="D12N6MTFRASE"/>
</dbReference>
<accession>A0ABR7DGU7</accession>
<dbReference type="InterPro" id="IPR023095">
    <property type="entry name" value="Ade_MeTrfase_dom_2"/>
</dbReference>
<dbReference type="SUPFAM" id="SSF53335">
    <property type="entry name" value="S-adenosyl-L-methionine-dependent methyltransferases"/>
    <property type="match status" value="1"/>
</dbReference>
<dbReference type="EC" id="2.1.1.72" evidence="2"/>
<evidence type="ECO:0000313" key="8">
    <source>
        <dbReference type="Proteomes" id="UP000596929"/>
    </source>
</evidence>
<keyword evidence="4" id="KW-0808">Transferase</keyword>
<dbReference type="Gene3D" id="3.40.50.150">
    <property type="entry name" value="Vaccinia Virus protein VP39"/>
    <property type="match status" value="1"/>
</dbReference>
<evidence type="ECO:0000256" key="4">
    <source>
        <dbReference type="ARBA" id="ARBA00022679"/>
    </source>
</evidence>
<protein>
    <recommendedName>
        <fullName evidence="2">site-specific DNA-methyltransferase (adenine-specific)</fullName>
        <ecNumber evidence="2">2.1.1.72</ecNumber>
    </recommendedName>
</protein>
<dbReference type="EMBL" id="JACOOO010000042">
    <property type="protein sequence ID" value="MBC5630626.1"/>
    <property type="molecule type" value="Genomic_DNA"/>
</dbReference>
<keyword evidence="8" id="KW-1185">Reference proteome</keyword>
<dbReference type="InterPro" id="IPR012327">
    <property type="entry name" value="MeTrfase_D12"/>
</dbReference>
<dbReference type="PIRSF" id="PIRSF000398">
    <property type="entry name" value="M_m6A_EcoRV"/>
    <property type="match status" value="1"/>
</dbReference>
<evidence type="ECO:0000256" key="5">
    <source>
        <dbReference type="ARBA" id="ARBA00022691"/>
    </source>
</evidence>
<organism evidence="7 8">
    <name type="scientific">Clostridium hominis</name>
    <dbReference type="NCBI Taxonomy" id="2763036"/>
    <lineage>
        <taxon>Bacteria</taxon>
        <taxon>Bacillati</taxon>
        <taxon>Bacillota</taxon>
        <taxon>Clostridia</taxon>
        <taxon>Eubacteriales</taxon>
        <taxon>Clostridiaceae</taxon>
        <taxon>Clostridium</taxon>
    </lineage>
</organism>
<dbReference type="GO" id="GO:0032259">
    <property type="term" value="P:methylation"/>
    <property type="evidence" value="ECO:0007669"/>
    <property type="project" value="UniProtKB-KW"/>
</dbReference>
<keyword evidence="5" id="KW-0949">S-adenosyl-L-methionine</keyword>
<dbReference type="PANTHER" id="PTHR30481">
    <property type="entry name" value="DNA ADENINE METHYLASE"/>
    <property type="match status" value="1"/>
</dbReference>
<evidence type="ECO:0000313" key="7">
    <source>
        <dbReference type="EMBL" id="MBC5630626.1"/>
    </source>
</evidence>
<dbReference type="Gene3D" id="1.10.1020.10">
    <property type="entry name" value="Adenine-specific Methyltransferase, Domain 2"/>
    <property type="match status" value="1"/>
</dbReference>
<keyword evidence="3 7" id="KW-0489">Methyltransferase</keyword>
<dbReference type="GO" id="GO:0008168">
    <property type="term" value="F:methyltransferase activity"/>
    <property type="evidence" value="ECO:0007669"/>
    <property type="project" value="UniProtKB-KW"/>
</dbReference>
<comment type="caution">
    <text evidence="7">The sequence shown here is derived from an EMBL/GenBank/DDBJ whole genome shotgun (WGS) entry which is preliminary data.</text>
</comment>
<evidence type="ECO:0000256" key="3">
    <source>
        <dbReference type="ARBA" id="ARBA00022603"/>
    </source>
</evidence>
<comment type="similarity">
    <text evidence="1">Belongs to the N(4)/N(6)-methyltransferase family.</text>
</comment>
<dbReference type="PANTHER" id="PTHR30481:SF2">
    <property type="entry name" value="SITE-SPECIFIC DNA-METHYLTRANSFERASE (ADENINE-SPECIFIC)"/>
    <property type="match status" value="1"/>
</dbReference>
<reference evidence="7 8" key="1">
    <citation type="submission" date="2020-08" db="EMBL/GenBank/DDBJ databases">
        <title>Genome public.</title>
        <authorList>
            <person name="Liu C."/>
            <person name="Sun Q."/>
        </authorList>
    </citation>
    <scope>NUCLEOTIDE SEQUENCE [LARGE SCALE GENOMIC DNA]</scope>
    <source>
        <strain evidence="7 8">NSJ-6</strain>
    </source>
</reference>